<dbReference type="PANTHER" id="PTHR31415:SF20">
    <property type="entry name" value="NDR1_HIN1-LIKE PROTEIN 26"/>
    <property type="match status" value="1"/>
</dbReference>
<accession>A0AAV8GAR7</accession>
<evidence type="ECO:0000313" key="5">
    <source>
        <dbReference type="Proteomes" id="UP001140206"/>
    </source>
</evidence>
<name>A0AAV8GAR7_9POAL</name>
<sequence>MCKITNKRHPLNTLFKPCRIQLSLFISSKQPLFLLSVCLFLSLLSSKCLLNLLNHLQDCSKKGHNNLFHNLKSNRKLLISLSGLIFSLLFISVLLWLFLHPNNPKFYLKDLSSINSTISTTFISKNPNSHAHLYYDKLHTYLAYAGVQITPDLALPPFNQGELDSDIISANLVGPTSKQPASGTSMKLTSLNLKIEGNLRWKVGPFVSGWYKLEVNCMTMQINRPGMPVPASSVQGAECSTNV</sequence>
<evidence type="ECO:0000256" key="1">
    <source>
        <dbReference type="ARBA" id="ARBA00004370"/>
    </source>
</evidence>
<dbReference type="GO" id="GO:0009506">
    <property type="term" value="C:plasmodesma"/>
    <property type="evidence" value="ECO:0007669"/>
    <property type="project" value="TreeGrafter"/>
</dbReference>
<dbReference type="EMBL" id="JAMFTS010000002">
    <property type="protein sequence ID" value="KAJ4800745.1"/>
    <property type="molecule type" value="Genomic_DNA"/>
</dbReference>
<dbReference type="AlphaFoldDB" id="A0AAV8GAR7"/>
<reference evidence="4" key="1">
    <citation type="submission" date="2022-08" db="EMBL/GenBank/DDBJ databases">
        <authorList>
            <person name="Marques A."/>
        </authorList>
    </citation>
    <scope>NUCLEOTIDE SEQUENCE</scope>
    <source>
        <strain evidence="4">RhyPub2mFocal</strain>
        <tissue evidence="4">Leaves</tissue>
    </source>
</reference>
<feature type="transmembrane region" description="Helical" evidence="3">
    <location>
        <begin position="77"/>
        <end position="99"/>
    </location>
</feature>
<comment type="subcellular location">
    <subcellularLocation>
        <location evidence="1">Membrane</location>
    </subcellularLocation>
</comment>
<protein>
    <recommendedName>
        <fullName evidence="6">Late embryogenesis abundant protein LEA-2 subgroup domain-containing protein</fullName>
    </recommendedName>
</protein>
<dbReference type="PANTHER" id="PTHR31415">
    <property type="entry name" value="OS05G0367900 PROTEIN"/>
    <property type="match status" value="1"/>
</dbReference>
<evidence type="ECO:0000256" key="3">
    <source>
        <dbReference type="SAM" id="Phobius"/>
    </source>
</evidence>
<keyword evidence="3" id="KW-1133">Transmembrane helix</keyword>
<dbReference type="GO" id="GO:0098542">
    <property type="term" value="P:defense response to other organism"/>
    <property type="evidence" value="ECO:0007669"/>
    <property type="project" value="InterPro"/>
</dbReference>
<evidence type="ECO:0000256" key="2">
    <source>
        <dbReference type="ARBA" id="ARBA00023136"/>
    </source>
</evidence>
<comment type="caution">
    <text evidence="4">The sequence shown here is derived from an EMBL/GenBank/DDBJ whole genome shotgun (WGS) entry which is preliminary data.</text>
</comment>
<keyword evidence="5" id="KW-1185">Reference proteome</keyword>
<evidence type="ECO:0000313" key="4">
    <source>
        <dbReference type="EMBL" id="KAJ4800745.1"/>
    </source>
</evidence>
<dbReference type="InterPro" id="IPR044839">
    <property type="entry name" value="NDR1-like"/>
</dbReference>
<proteinExistence type="predicted"/>
<keyword evidence="3" id="KW-0812">Transmembrane</keyword>
<keyword evidence="2 3" id="KW-0472">Membrane</keyword>
<evidence type="ECO:0008006" key="6">
    <source>
        <dbReference type="Google" id="ProtNLM"/>
    </source>
</evidence>
<dbReference type="GO" id="GO:0005886">
    <property type="term" value="C:plasma membrane"/>
    <property type="evidence" value="ECO:0007669"/>
    <property type="project" value="TreeGrafter"/>
</dbReference>
<gene>
    <name evidence="4" type="ORF">LUZ62_051991</name>
</gene>
<dbReference type="Proteomes" id="UP001140206">
    <property type="component" value="Chromosome 2"/>
</dbReference>
<organism evidence="4 5">
    <name type="scientific">Rhynchospora pubera</name>
    <dbReference type="NCBI Taxonomy" id="906938"/>
    <lineage>
        <taxon>Eukaryota</taxon>
        <taxon>Viridiplantae</taxon>
        <taxon>Streptophyta</taxon>
        <taxon>Embryophyta</taxon>
        <taxon>Tracheophyta</taxon>
        <taxon>Spermatophyta</taxon>
        <taxon>Magnoliopsida</taxon>
        <taxon>Liliopsida</taxon>
        <taxon>Poales</taxon>
        <taxon>Cyperaceae</taxon>
        <taxon>Cyperoideae</taxon>
        <taxon>Rhynchosporeae</taxon>
        <taxon>Rhynchospora</taxon>
    </lineage>
</organism>